<organism evidence="2 3">
    <name type="scientific">Boudabousia liubingyangii</name>
    <dbReference type="NCBI Taxonomy" id="1921764"/>
    <lineage>
        <taxon>Bacteria</taxon>
        <taxon>Bacillati</taxon>
        <taxon>Actinomycetota</taxon>
        <taxon>Actinomycetes</taxon>
        <taxon>Actinomycetales</taxon>
        <taxon>Actinomycetaceae</taxon>
        <taxon>Boudabousia</taxon>
    </lineage>
</organism>
<protein>
    <recommendedName>
        <fullName evidence="4">SdpI family protein</fullName>
    </recommendedName>
</protein>
<sequence>MFLIQLLCALIFGVGGALMMWMALKSKNETFPRNDLSGYRTQTIQFSDETWKAAHKASWPYTAAAGILLLIGAPITLLSNTTDDFIIRSLTTTILVVVVVFSGGYVAQKTAKTVKSQQQ</sequence>
<feature type="transmembrane region" description="Helical" evidence="1">
    <location>
        <begin position="85"/>
        <end position="107"/>
    </location>
</feature>
<feature type="transmembrane region" description="Helical" evidence="1">
    <location>
        <begin position="6"/>
        <end position="24"/>
    </location>
</feature>
<dbReference type="AlphaFoldDB" id="A0A1Q5PQR0"/>
<comment type="caution">
    <text evidence="2">The sequence shown here is derived from an EMBL/GenBank/DDBJ whole genome shotgun (WGS) entry which is preliminary data.</text>
</comment>
<dbReference type="Proteomes" id="UP000186785">
    <property type="component" value="Unassembled WGS sequence"/>
</dbReference>
<keyword evidence="1" id="KW-0812">Transmembrane</keyword>
<dbReference type="Pfam" id="PF13630">
    <property type="entry name" value="SdpI"/>
    <property type="match status" value="1"/>
</dbReference>
<keyword evidence="1" id="KW-0472">Membrane</keyword>
<evidence type="ECO:0000313" key="2">
    <source>
        <dbReference type="EMBL" id="OKL49809.1"/>
    </source>
</evidence>
<name>A0A1Q5PQR0_9ACTO</name>
<dbReference type="RefSeq" id="WP_073708693.1">
    <property type="nucleotide sequence ID" value="NZ_MQSU01000001.1"/>
</dbReference>
<reference evidence="2 3" key="1">
    <citation type="submission" date="2016-11" db="EMBL/GenBank/DDBJ databases">
        <title>Actinomyces gypaetusis sp. nov. isolated from the vulture Gypaetus barbatus in Qinghai Tibet Plateau China.</title>
        <authorList>
            <person name="Meng X."/>
        </authorList>
    </citation>
    <scope>NUCLEOTIDE SEQUENCE [LARGE SCALE GENOMIC DNA]</scope>
    <source>
        <strain evidence="2 3">VUL4_2</strain>
    </source>
</reference>
<accession>A0A1Q5PQR0</accession>
<dbReference type="OrthoDB" id="4481397at2"/>
<proteinExistence type="predicted"/>
<dbReference type="InterPro" id="IPR025962">
    <property type="entry name" value="SdpI/YhfL"/>
</dbReference>
<keyword evidence="1" id="KW-1133">Transmembrane helix</keyword>
<feature type="transmembrane region" description="Helical" evidence="1">
    <location>
        <begin position="59"/>
        <end position="79"/>
    </location>
</feature>
<evidence type="ECO:0008006" key="4">
    <source>
        <dbReference type="Google" id="ProtNLM"/>
    </source>
</evidence>
<evidence type="ECO:0000256" key="1">
    <source>
        <dbReference type="SAM" id="Phobius"/>
    </source>
</evidence>
<evidence type="ECO:0000313" key="3">
    <source>
        <dbReference type="Proteomes" id="UP000186785"/>
    </source>
</evidence>
<gene>
    <name evidence="2" type="ORF">BSR29_02350</name>
</gene>
<keyword evidence="3" id="KW-1185">Reference proteome</keyword>
<dbReference type="EMBL" id="MQSV01000001">
    <property type="protein sequence ID" value="OKL49809.1"/>
    <property type="molecule type" value="Genomic_DNA"/>
</dbReference>